<feature type="non-terminal residue" evidence="1">
    <location>
        <position position="1"/>
    </location>
</feature>
<dbReference type="Proteomes" id="UP000217163">
    <property type="component" value="Unassembled WGS sequence"/>
</dbReference>
<dbReference type="EMBL" id="NKQU01000565">
    <property type="protein sequence ID" value="OZI85903.1"/>
    <property type="molecule type" value="Genomic_DNA"/>
</dbReference>
<name>A0A261WJ19_9PSED</name>
<dbReference type="AlphaFoldDB" id="A0A261WJ19"/>
<reference evidence="2" key="1">
    <citation type="journal article" date="2016" name="Sci. Rep.">
        <title>Genome analysis of the kiwifruit canker pathogen Pseudomonas syringae pv. actinidiae biovar 5.</title>
        <authorList>
            <person name="Fujikawa T."/>
            <person name="Sawada H."/>
        </authorList>
    </citation>
    <scope>NUCLEOTIDE SEQUENCE [LARGE SCALE GENOMIC DNA]</scope>
    <source>
        <strain evidence="2">MAFF 212061</strain>
    </source>
</reference>
<organism evidence="1 2">
    <name type="scientific">Pseudomonas avellanae</name>
    <dbReference type="NCBI Taxonomy" id="46257"/>
    <lineage>
        <taxon>Bacteria</taxon>
        <taxon>Pseudomonadati</taxon>
        <taxon>Pseudomonadota</taxon>
        <taxon>Gammaproteobacteria</taxon>
        <taxon>Pseudomonadales</taxon>
        <taxon>Pseudomonadaceae</taxon>
        <taxon>Pseudomonas</taxon>
    </lineage>
</organism>
<gene>
    <name evidence="1" type="ORF">CFN58_15025</name>
</gene>
<comment type="caution">
    <text evidence="1">The sequence shown here is derived from an EMBL/GenBank/DDBJ whole genome shotgun (WGS) entry which is preliminary data.</text>
</comment>
<protein>
    <submittedName>
        <fullName evidence="1">Uncharacterized protein</fullName>
    </submittedName>
</protein>
<evidence type="ECO:0000313" key="1">
    <source>
        <dbReference type="EMBL" id="OZI85903.1"/>
    </source>
</evidence>
<accession>A0A261WJ19</accession>
<proteinExistence type="predicted"/>
<sequence>GYGRAGASCCDIANLHSALTAAGQMQAMPHLADPQALLQHSPADVDATLLLARTALAQAVGTADDLRGAGRTRTGGSLPFTSRHAVSSASHCDTCNGISQKTRFLKQQET</sequence>
<evidence type="ECO:0000313" key="2">
    <source>
        <dbReference type="Proteomes" id="UP000217163"/>
    </source>
</evidence>